<reference evidence="11" key="1">
    <citation type="submission" date="2014-11" db="EMBL/GenBank/DDBJ databases">
        <authorList>
            <person name="Otto D Thomas"/>
            <person name="Naeem Raeece"/>
        </authorList>
    </citation>
    <scope>NUCLEOTIDE SEQUENCE</scope>
</reference>
<evidence type="ECO:0000256" key="4">
    <source>
        <dbReference type="PIRSR" id="PIRSR623088-2"/>
    </source>
</evidence>
<dbReference type="Pfam" id="PF00233">
    <property type="entry name" value="PDEase_I"/>
    <property type="match status" value="1"/>
</dbReference>
<feature type="active site" description="Proton donor" evidence="3">
    <location>
        <position position="515"/>
    </location>
</feature>
<dbReference type="PROSITE" id="PS00126">
    <property type="entry name" value="PDEASE_I_1"/>
    <property type="match status" value="1"/>
</dbReference>
<evidence type="ECO:0000256" key="2">
    <source>
        <dbReference type="ARBA" id="ARBA00022801"/>
    </source>
</evidence>
<dbReference type="InterPro" id="IPR003607">
    <property type="entry name" value="HD/PDEase_dom"/>
</dbReference>
<feature type="region of interest" description="Disordered" evidence="8">
    <location>
        <begin position="1"/>
        <end position="38"/>
    </location>
</feature>
<feature type="binding site" evidence="4">
    <location>
        <position position="668"/>
    </location>
    <ligand>
        <name>AMP</name>
        <dbReference type="ChEBI" id="CHEBI:456215"/>
    </ligand>
</feature>
<protein>
    <recommendedName>
        <fullName evidence="6">Phosphodiesterase</fullName>
        <ecNumber evidence="6">3.1.4.-</ecNumber>
    </recommendedName>
</protein>
<evidence type="ECO:0000256" key="3">
    <source>
        <dbReference type="PIRSR" id="PIRSR623088-1"/>
    </source>
</evidence>
<dbReference type="PRINTS" id="PR00387">
    <property type="entry name" value="PDIESTERASE1"/>
</dbReference>
<sequence>MPHRSKEALPASADSKKPSEMGGAVSESGSTKSQRKSPAPIAGILYPSTLRFIDKEMEGLYAQFVQRQAARNLWWSCLILALCVFIEFLVTSTTTPGFDPINNRVFQGYTIGTLTIVTLSVGASLISRTEVFVPWAEIVIAAGGTLLTAMMVFFSDHWRVARLLGDGDPHKLWHTNDFSDGPLLLGLIAIILSVCVFLPVRCLCLWPISVSAILSFTGGTFVLDVPNGIRSSVMDVVLLIVLIYVAFCGRRALERQLRMQFYEVYQAGAKIRKLETKVAELRRRQAETEKQTPTTLEFLFDSLKEAQKTFELVQSKITDLAPDLFTQMTTGIEQVRQATRSLSRIDSLLQVNVSALLDKKGQGAGLRSASASSEGAAAFLESTRSFIATNFTRGGEDADGNRFGVPRRQLAKVKWASLTNPRTRLHRAYAQAPYGGVFTAQHDLTSNLPALCVGIGREWNFDFFELTKKTGNNALVATGLYVLEPFLETFLNVNRQVALSFLSEIQRRYRPNTYHNAQHGADVCHSALWLSNAVGVFERISAIEQLALLVAGLCHDVGHPGRNNAFQVATGDSLAITYNDVAVLENMHASQTFEVLGLAGCQLTKNLSLADRKAFRSFVIELILETDMSRHFESIAKFKVRRQTPEFSLEKRPEDRYHAAKMCIKAADIGHAAKGWTQHYAYSLAVTEEFFAQGDRERALGLPISPLCDRAKQAELPQSQAGFLQIVCLDLFKELASVETHTEAENETRAAEATAIRDANQDPDLLERGSLSQGASSCSSPSVSSFSSDELAEIRDGAPSASNGDAAKRTATLQPDAVPRQTTSMLLGWRGRGVQSPVSAGQEVQIRCVNTLQDNKSKWESMGVAYTAYLSRTTAQQQNQPQISLGGLTRAPASVSTDVISVGSGNQQQQETTTVITSENADPAMAFLVDLAIVRAQNEAQNGKVKGTLPEGSEKEERIQLTDTVIPLLPSLAHPLNPPASTVQSSEPNETETVPDVSGASLSEIAEGDEAAGTESNPKRRDTRYRSKGATPKPARSPRGLSVSPSAIPDRGTTPRGTRSTRRATISTQAGSTVVLPMSFLTPPGERAHGESPHALAHGVSPCTDNSLALSVTASTPGHRLASSRAIAAGVTPSPGSLHARVTFMGDDTTPAGDAFSHRRGQMKTVGFGVAEKGEASADRTSSTRNRRSRTSPAMHIAVAAAGAASAFHEARGSHQAHTRAVRFSLDP</sequence>
<evidence type="ECO:0000256" key="9">
    <source>
        <dbReference type="SAM" id="Phobius"/>
    </source>
</evidence>
<feature type="compositionally biased region" description="Polar residues" evidence="8">
    <location>
        <begin position="979"/>
        <end position="992"/>
    </location>
</feature>
<comment type="cofactor">
    <cofactor evidence="6">
        <name>a divalent metal cation</name>
        <dbReference type="ChEBI" id="CHEBI:60240"/>
    </cofactor>
    <text evidence="6">Binds 2 divalent metal cations per subunit. Site 1 may preferentially bind zinc ions, while site 2 has a preference for magnesium and/or manganese ions.</text>
</comment>
<evidence type="ECO:0000256" key="1">
    <source>
        <dbReference type="ARBA" id="ARBA00022723"/>
    </source>
</evidence>
<evidence type="ECO:0000256" key="6">
    <source>
        <dbReference type="RuleBase" id="RU363067"/>
    </source>
</evidence>
<dbReference type="Gene3D" id="1.10.1300.10">
    <property type="entry name" value="3'5'-cyclic nucleotide phosphodiesterase, catalytic domain"/>
    <property type="match status" value="1"/>
</dbReference>
<proteinExistence type="inferred from homology"/>
<feature type="region of interest" description="Disordered" evidence="8">
    <location>
        <begin position="970"/>
        <end position="1071"/>
    </location>
</feature>
<keyword evidence="7" id="KW-0175">Coiled coil</keyword>
<dbReference type="SMART" id="SM00471">
    <property type="entry name" value="HDc"/>
    <property type="match status" value="1"/>
</dbReference>
<dbReference type="InterPro" id="IPR036971">
    <property type="entry name" value="PDEase_catalytic_dom_sf"/>
</dbReference>
<feature type="transmembrane region" description="Helical" evidence="9">
    <location>
        <begin position="229"/>
        <end position="249"/>
    </location>
</feature>
<dbReference type="SUPFAM" id="SSF109604">
    <property type="entry name" value="HD-domain/PDEase-like"/>
    <property type="match status" value="1"/>
</dbReference>
<dbReference type="InterPro" id="IPR023088">
    <property type="entry name" value="PDEase"/>
</dbReference>
<evidence type="ECO:0000313" key="11">
    <source>
        <dbReference type="EMBL" id="CEM43599.1"/>
    </source>
</evidence>
<feature type="domain" description="PDEase" evidence="10">
    <location>
        <begin position="440"/>
        <end position="866"/>
    </location>
</feature>
<evidence type="ECO:0000259" key="10">
    <source>
        <dbReference type="PROSITE" id="PS51845"/>
    </source>
</evidence>
<keyword evidence="9" id="KW-0812">Transmembrane</keyword>
<organism evidence="11">
    <name type="scientific">Chromera velia CCMP2878</name>
    <dbReference type="NCBI Taxonomy" id="1169474"/>
    <lineage>
        <taxon>Eukaryota</taxon>
        <taxon>Sar</taxon>
        <taxon>Alveolata</taxon>
        <taxon>Colpodellida</taxon>
        <taxon>Chromeraceae</taxon>
        <taxon>Chromera</taxon>
    </lineage>
</organism>
<dbReference type="GO" id="GO:0007165">
    <property type="term" value="P:signal transduction"/>
    <property type="evidence" value="ECO:0007669"/>
    <property type="project" value="InterPro"/>
</dbReference>
<feature type="binding site" evidence="4">
    <location>
        <position position="556"/>
    </location>
    <ligand>
        <name>AMP</name>
        <dbReference type="ChEBI" id="CHEBI:456215"/>
    </ligand>
</feature>
<feature type="coiled-coil region" evidence="7">
    <location>
        <begin position="264"/>
        <end position="291"/>
    </location>
</feature>
<dbReference type="PANTHER" id="PTHR11347">
    <property type="entry name" value="CYCLIC NUCLEOTIDE PHOSPHODIESTERASE"/>
    <property type="match status" value="1"/>
</dbReference>
<keyword evidence="9" id="KW-1133">Transmembrane helix</keyword>
<feature type="compositionally biased region" description="Low complexity" evidence="8">
    <location>
        <begin position="770"/>
        <end position="788"/>
    </location>
</feature>
<feature type="transmembrane region" description="Helical" evidence="9">
    <location>
        <begin position="106"/>
        <end position="126"/>
    </location>
</feature>
<feature type="region of interest" description="Disordered" evidence="8">
    <location>
        <begin position="1169"/>
        <end position="1193"/>
    </location>
</feature>
<accession>A0A0G4HHK7</accession>
<dbReference type="CDD" id="cd00077">
    <property type="entry name" value="HDc"/>
    <property type="match status" value="1"/>
</dbReference>
<dbReference type="EMBL" id="CDMZ01002724">
    <property type="protein sequence ID" value="CEM43599.1"/>
    <property type="molecule type" value="Genomic_DNA"/>
</dbReference>
<feature type="binding site" evidence="4">
    <location>
        <begin position="515"/>
        <end position="519"/>
    </location>
    <ligand>
        <name>AMP</name>
        <dbReference type="ChEBI" id="CHEBI:456215"/>
    </ligand>
</feature>
<feature type="binding site" evidence="5">
    <location>
        <position position="555"/>
    </location>
    <ligand>
        <name>Zn(2+)</name>
        <dbReference type="ChEBI" id="CHEBI:29105"/>
        <label>1</label>
    </ligand>
</feature>
<feature type="binding site" evidence="5">
    <location>
        <position position="668"/>
    </location>
    <ligand>
        <name>Zn(2+)</name>
        <dbReference type="ChEBI" id="CHEBI:29105"/>
        <label>1</label>
    </ligand>
</feature>
<feature type="transmembrane region" description="Helical" evidence="9">
    <location>
        <begin position="178"/>
        <end position="198"/>
    </location>
</feature>
<name>A0A0G4HHK7_9ALVE</name>
<keyword evidence="1 5" id="KW-0479">Metal-binding</keyword>
<feature type="binding site" evidence="4">
    <location>
        <position position="720"/>
    </location>
    <ligand>
        <name>AMP</name>
        <dbReference type="ChEBI" id="CHEBI:456215"/>
    </ligand>
</feature>
<feature type="transmembrane region" description="Helical" evidence="9">
    <location>
        <begin position="73"/>
        <end position="94"/>
    </location>
</feature>
<gene>
    <name evidence="11" type="ORF">Cvel_6878</name>
</gene>
<evidence type="ECO:0000256" key="7">
    <source>
        <dbReference type="SAM" id="Coils"/>
    </source>
</evidence>
<feature type="binding site" evidence="5">
    <location>
        <position position="519"/>
    </location>
    <ligand>
        <name>Zn(2+)</name>
        <dbReference type="ChEBI" id="CHEBI:29105"/>
        <label>1</label>
    </ligand>
</feature>
<feature type="transmembrane region" description="Helical" evidence="9">
    <location>
        <begin position="138"/>
        <end position="158"/>
    </location>
</feature>
<keyword evidence="2 6" id="KW-0378">Hydrolase</keyword>
<feature type="binding site" evidence="5">
    <location>
        <position position="556"/>
    </location>
    <ligand>
        <name>Zn(2+)</name>
        <dbReference type="ChEBI" id="CHEBI:29105"/>
        <label>1</label>
    </ligand>
</feature>
<dbReference type="InterPro" id="IPR023174">
    <property type="entry name" value="PDEase_CS"/>
</dbReference>
<dbReference type="AlphaFoldDB" id="A0A0G4HHK7"/>
<dbReference type="GO" id="GO:0046872">
    <property type="term" value="F:metal ion binding"/>
    <property type="evidence" value="ECO:0007669"/>
    <property type="project" value="UniProtKB-KW"/>
</dbReference>
<dbReference type="InterPro" id="IPR002073">
    <property type="entry name" value="PDEase_catalytic_dom"/>
</dbReference>
<dbReference type="EC" id="3.1.4.-" evidence="6"/>
<feature type="binding site" evidence="5">
    <location>
        <position position="556"/>
    </location>
    <ligand>
        <name>Zn(2+)</name>
        <dbReference type="ChEBI" id="CHEBI:29105"/>
        <label>2</label>
    </ligand>
</feature>
<dbReference type="PROSITE" id="PS51845">
    <property type="entry name" value="PDEASE_I_2"/>
    <property type="match status" value="1"/>
</dbReference>
<keyword evidence="9" id="KW-0472">Membrane</keyword>
<feature type="region of interest" description="Disordered" evidence="8">
    <location>
        <begin position="765"/>
        <end position="817"/>
    </location>
</feature>
<dbReference type="VEuPathDB" id="CryptoDB:Cvel_6878"/>
<dbReference type="GO" id="GO:0004114">
    <property type="term" value="F:3',5'-cyclic-nucleotide phosphodiesterase activity"/>
    <property type="evidence" value="ECO:0007669"/>
    <property type="project" value="InterPro"/>
</dbReference>
<evidence type="ECO:0000256" key="8">
    <source>
        <dbReference type="SAM" id="MobiDB-lite"/>
    </source>
</evidence>
<comment type="similarity">
    <text evidence="6">Belongs to the cyclic nucleotide phosphodiesterase family.</text>
</comment>
<evidence type="ECO:0000256" key="5">
    <source>
        <dbReference type="PIRSR" id="PIRSR623088-3"/>
    </source>
</evidence>